<proteinExistence type="predicted"/>
<comment type="caution">
    <text evidence="2">The sequence shown here is derived from an EMBL/GenBank/DDBJ whole genome shotgun (WGS) entry which is preliminary data.</text>
</comment>
<accession>A0A1R1XHA8</accession>
<dbReference type="EMBL" id="LSSN01003237">
    <property type="protein sequence ID" value="OMJ14010.1"/>
    <property type="molecule type" value="Genomic_DNA"/>
</dbReference>
<dbReference type="STRING" id="133412.A0A1R1XHA8"/>
<dbReference type="Proteomes" id="UP000187283">
    <property type="component" value="Unassembled WGS sequence"/>
</dbReference>
<evidence type="ECO:0000256" key="1">
    <source>
        <dbReference type="SAM" id="MobiDB-lite"/>
    </source>
</evidence>
<evidence type="ECO:0000313" key="2">
    <source>
        <dbReference type="EMBL" id="OMJ14010.1"/>
    </source>
</evidence>
<organism evidence="2 3">
    <name type="scientific">Smittium culicis</name>
    <dbReference type="NCBI Taxonomy" id="133412"/>
    <lineage>
        <taxon>Eukaryota</taxon>
        <taxon>Fungi</taxon>
        <taxon>Fungi incertae sedis</taxon>
        <taxon>Zoopagomycota</taxon>
        <taxon>Kickxellomycotina</taxon>
        <taxon>Harpellomycetes</taxon>
        <taxon>Harpellales</taxon>
        <taxon>Legeriomycetaceae</taxon>
        <taxon>Smittium</taxon>
    </lineage>
</organism>
<dbReference type="OrthoDB" id="10591715at2759"/>
<name>A0A1R1XHA8_9FUNG</name>
<feature type="region of interest" description="Disordered" evidence="1">
    <location>
        <begin position="1"/>
        <end position="36"/>
    </location>
</feature>
<protein>
    <submittedName>
        <fullName evidence="2">Uncharacterized protein</fullName>
    </submittedName>
</protein>
<reference evidence="2 3" key="1">
    <citation type="submission" date="2017-01" db="EMBL/GenBank/DDBJ databases">
        <authorList>
            <person name="Mah S.A."/>
            <person name="Swanson W.J."/>
            <person name="Moy G.W."/>
            <person name="Vacquier V.D."/>
        </authorList>
    </citation>
    <scope>NUCLEOTIDE SEQUENCE [LARGE SCALE GENOMIC DNA]</scope>
    <source>
        <strain evidence="2 3">GSMNP</strain>
    </source>
</reference>
<sequence>MEFTGKHHQLIEPENKPPMDQEKHHALTASKKPEKRSRIRKLFRRCQKDCSKNDIYRKAAQTQIADAVESPFASNNHPQQSNFRRIRRGRRKVLIRRANRVPSWGTTGNVFICVEKTKNKEWVRKIVDKGTAWNTSAKFFDRFDEESAVFLKNDAVGAASADAPSDTQQEGTRISSGQLEIESSYRIGEFQNGNADVDIQDGFEEGFHIIPGLRRCIHVDTDPQDVQEVSSTLVERQILAVPRAAVWIFTQFPYFYQGLTTSSELNSITRHTSLGVPRRPKTTLFTEILDGHSYSNRAYNPESEILDGEINQMDWKKYKGGGSRVKNLFSDMESAGGIDAHQFQGVTDDIIRTTSPREAGSLIHLAPGYLGSRDQLAVVQLEWQEEPILLLAMELNLASGSEGQMGTTENNTDCFSMEIRNMVPRPDEIINIPTTSASGDNNNS</sequence>
<gene>
    <name evidence="2" type="ORF">AYI70_g8148</name>
</gene>
<keyword evidence="3" id="KW-1185">Reference proteome</keyword>
<dbReference type="AlphaFoldDB" id="A0A1R1XHA8"/>
<evidence type="ECO:0000313" key="3">
    <source>
        <dbReference type="Proteomes" id="UP000187283"/>
    </source>
</evidence>
<feature type="compositionally biased region" description="Basic and acidic residues" evidence="1">
    <location>
        <begin position="9"/>
        <end position="25"/>
    </location>
</feature>